<dbReference type="EMBL" id="HACG01030792">
    <property type="protein sequence ID" value="CEK77657.1"/>
    <property type="molecule type" value="Transcribed_RNA"/>
</dbReference>
<feature type="compositionally biased region" description="Pro residues" evidence="1">
    <location>
        <begin position="1"/>
        <end position="11"/>
    </location>
</feature>
<feature type="region of interest" description="Disordered" evidence="1">
    <location>
        <begin position="1"/>
        <end position="60"/>
    </location>
</feature>
<dbReference type="AlphaFoldDB" id="A0A0B7AAE6"/>
<protein>
    <submittedName>
        <fullName evidence="2">Uncharacterized protein</fullName>
    </submittedName>
</protein>
<accession>A0A0B7AAE6</accession>
<organism evidence="2">
    <name type="scientific">Arion vulgaris</name>
    <dbReference type="NCBI Taxonomy" id="1028688"/>
    <lineage>
        <taxon>Eukaryota</taxon>
        <taxon>Metazoa</taxon>
        <taxon>Spiralia</taxon>
        <taxon>Lophotrochozoa</taxon>
        <taxon>Mollusca</taxon>
        <taxon>Gastropoda</taxon>
        <taxon>Heterobranchia</taxon>
        <taxon>Euthyneura</taxon>
        <taxon>Panpulmonata</taxon>
        <taxon>Eupulmonata</taxon>
        <taxon>Stylommatophora</taxon>
        <taxon>Helicina</taxon>
        <taxon>Arionoidea</taxon>
        <taxon>Arionidae</taxon>
        <taxon>Arion</taxon>
    </lineage>
</organism>
<evidence type="ECO:0000313" key="2">
    <source>
        <dbReference type="EMBL" id="CEK77657.1"/>
    </source>
</evidence>
<name>A0A0B7AAE6_9EUPU</name>
<proteinExistence type="predicted"/>
<sequence length="60" mass="6838">MDPSHNFPPSPKEMYMYRPAQQVNGHKVQSPSPSRGRPPPVLPERKPETAGKQSKQDFCY</sequence>
<reference evidence="2" key="1">
    <citation type="submission" date="2014-12" db="EMBL/GenBank/DDBJ databases">
        <title>Insight into the proteome of Arion vulgaris.</title>
        <authorList>
            <person name="Aradska J."/>
            <person name="Bulat T."/>
            <person name="Smidak R."/>
            <person name="Sarate P."/>
            <person name="Gangsoo J."/>
            <person name="Sialana F."/>
            <person name="Bilban M."/>
            <person name="Lubec G."/>
        </authorList>
    </citation>
    <scope>NUCLEOTIDE SEQUENCE</scope>
    <source>
        <tissue evidence="2">Skin</tissue>
    </source>
</reference>
<evidence type="ECO:0000256" key="1">
    <source>
        <dbReference type="SAM" id="MobiDB-lite"/>
    </source>
</evidence>
<gene>
    <name evidence="2" type="primary">ORF105933</name>
</gene>